<proteinExistence type="predicted"/>
<organism evidence="1 2">
    <name type="scientific">Paractinoplanes globisporus</name>
    <dbReference type="NCBI Taxonomy" id="113565"/>
    <lineage>
        <taxon>Bacteria</taxon>
        <taxon>Bacillati</taxon>
        <taxon>Actinomycetota</taxon>
        <taxon>Actinomycetes</taxon>
        <taxon>Micromonosporales</taxon>
        <taxon>Micromonosporaceae</taxon>
        <taxon>Paractinoplanes</taxon>
    </lineage>
</organism>
<comment type="caution">
    <text evidence="1">The sequence shown here is derived from an EMBL/GenBank/DDBJ whole genome shotgun (WGS) entry which is preliminary data.</text>
</comment>
<dbReference type="SUPFAM" id="SSF51735">
    <property type="entry name" value="NAD(P)-binding Rossmann-fold domains"/>
    <property type="match status" value="1"/>
</dbReference>
<evidence type="ECO:0000313" key="2">
    <source>
        <dbReference type="Proteomes" id="UP001602245"/>
    </source>
</evidence>
<dbReference type="Gene3D" id="3.40.50.720">
    <property type="entry name" value="NAD(P)-binding Rossmann-like Domain"/>
    <property type="match status" value="1"/>
</dbReference>
<name>A0ABW6WCK0_9ACTN</name>
<dbReference type="InterPro" id="IPR036291">
    <property type="entry name" value="NAD(P)-bd_dom_sf"/>
</dbReference>
<evidence type="ECO:0008006" key="3">
    <source>
        <dbReference type="Google" id="ProtNLM"/>
    </source>
</evidence>
<evidence type="ECO:0000313" key="1">
    <source>
        <dbReference type="EMBL" id="MFF5291024.1"/>
    </source>
</evidence>
<protein>
    <recommendedName>
        <fullName evidence="3">SDR family oxidoreductase</fullName>
    </recommendedName>
</protein>
<dbReference type="RefSeq" id="WP_211216741.1">
    <property type="nucleotide sequence ID" value="NZ_JBIAZU010000003.1"/>
</dbReference>
<sequence length="68" mass="7621">MKTAKLLTEDTGQTWEQYLQKIAGDNARSSASRRRRVADLFVFLCSERPSYTVGSTCYVDGGRLNVTT</sequence>
<gene>
    <name evidence="1" type="ORF">ACFY35_16395</name>
</gene>
<keyword evidence="2" id="KW-1185">Reference proteome</keyword>
<dbReference type="EMBL" id="JBIAZU010000003">
    <property type="protein sequence ID" value="MFF5291024.1"/>
    <property type="molecule type" value="Genomic_DNA"/>
</dbReference>
<dbReference type="Proteomes" id="UP001602245">
    <property type="component" value="Unassembled WGS sequence"/>
</dbReference>
<reference evidence="1 2" key="1">
    <citation type="submission" date="2024-10" db="EMBL/GenBank/DDBJ databases">
        <title>The Natural Products Discovery Center: Release of the First 8490 Sequenced Strains for Exploring Actinobacteria Biosynthetic Diversity.</title>
        <authorList>
            <person name="Kalkreuter E."/>
            <person name="Kautsar S.A."/>
            <person name="Yang D."/>
            <person name="Bader C.D."/>
            <person name="Teijaro C.N."/>
            <person name="Fluegel L."/>
            <person name="Davis C.M."/>
            <person name="Simpson J.R."/>
            <person name="Lauterbach L."/>
            <person name="Steele A.D."/>
            <person name="Gui C."/>
            <person name="Meng S."/>
            <person name="Li G."/>
            <person name="Viehrig K."/>
            <person name="Ye F."/>
            <person name="Su P."/>
            <person name="Kiefer A.F."/>
            <person name="Nichols A."/>
            <person name="Cepeda A.J."/>
            <person name="Yan W."/>
            <person name="Fan B."/>
            <person name="Jiang Y."/>
            <person name="Adhikari A."/>
            <person name="Zheng C.-J."/>
            <person name="Schuster L."/>
            <person name="Cowan T.M."/>
            <person name="Smanski M.J."/>
            <person name="Chevrette M.G."/>
            <person name="De Carvalho L.P.S."/>
            <person name="Shen B."/>
        </authorList>
    </citation>
    <scope>NUCLEOTIDE SEQUENCE [LARGE SCALE GENOMIC DNA]</scope>
    <source>
        <strain evidence="1 2">NPDC000087</strain>
    </source>
</reference>
<accession>A0ABW6WCK0</accession>